<dbReference type="EMBL" id="JAQHRD010000005">
    <property type="protein sequence ID" value="KAJ6440898.1"/>
    <property type="molecule type" value="Genomic_DNA"/>
</dbReference>
<feature type="region of interest" description="Disordered" evidence="6">
    <location>
        <begin position="144"/>
        <end position="166"/>
    </location>
</feature>
<comment type="similarity">
    <text evidence="1">Belongs to the FMO family.</text>
</comment>
<dbReference type="GO" id="GO:0050660">
    <property type="term" value="F:flavin adenine dinucleotide binding"/>
    <property type="evidence" value="ECO:0007669"/>
    <property type="project" value="InterPro"/>
</dbReference>
<keyword evidence="8" id="KW-1185">Reference proteome</keyword>
<dbReference type="Pfam" id="PF00743">
    <property type="entry name" value="FMO-like"/>
    <property type="match status" value="1"/>
</dbReference>
<evidence type="ECO:0000313" key="7">
    <source>
        <dbReference type="EMBL" id="KAJ6440898.1"/>
    </source>
</evidence>
<sequence length="601" mass="65081">METPATVAVVGLGPLGLVTLKNLLEEGLDATGFDKAHVVGGLWNFRDDDQTTVLESTISNVSKQRGCFTDFPFSKGECTHTAPVSEATSHTPTYPEARHVQEYLRDYADHFGFGARMRLGTEVLAVEHDEASGRWRVETRMPMAAAAAADHDGGGEDDDDDDKHNDSRRTVEWFDKVVLATGINNKPVVPHVDGIEGFAGEVLHSSGYKRPASLKGKTVLIVGFSNSAADTATTLVGHAKHVYISRRHDAFVLPRLVDGKPLDHGFNHRKTLILSAVKACLPASVADAMMRRVLTATHRKACPTSTDDNDNINDNDNDGCQQQQQPRLDLGLGLGLGLDLASAPLPSRAPPIISDSILQELLTGRVELVRALRRVDGPRAVLLRDGRRLDDVDAIVFCTGYQADFSLVPPSLDPTRDQPPAWTAAAQGSGGSSGGWRRLPRLYRNVFSLELPGSLAFMGCVAFASPAFQLYDVASMALARVWAGKVALPPRARMVAAVDAQQAWLVRLAQDGGGSVIPGWVDGEAWMAWADDAAGLGVASRLGYGLAGWSFWARDRHLCNLLMDGVFSPHVYRLFETGKRKAWPGARDEILRINGQTLESS</sequence>
<keyword evidence="7" id="KW-0503">Monooxygenase</keyword>
<proteinExistence type="inferred from homology"/>
<dbReference type="PANTHER" id="PTHR23023">
    <property type="entry name" value="DIMETHYLANILINE MONOOXYGENASE"/>
    <property type="match status" value="1"/>
</dbReference>
<reference evidence="7" key="1">
    <citation type="submission" date="2023-01" db="EMBL/GenBank/DDBJ databases">
        <title>The growth and conidiation of Purpureocillium lavendulum are regulated by nitrogen source and histone H3K14 acetylation.</title>
        <authorList>
            <person name="Tang P."/>
            <person name="Han J."/>
            <person name="Zhang C."/>
            <person name="Tang P."/>
            <person name="Qi F."/>
            <person name="Zhang K."/>
            <person name="Liang L."/>
        </authorList>
    </citation>
    <scope>NUCLEOTIDE SEQUENCE</scope>
    <source>
        <strain evidence="7">YMF1.00683</strain>
    </source>
</reference>
<dbReference type="PRINTS" id="PR00419">
    <property type="entry name" value="ADXRDTASE"/>
</dbReference>
<evidence type="ECO:0000256" key="6">
    <source>
        <dbReference type="SAM" id="MobiDB-lite"/>
    </source>
</evidence>
<keyword evidence="5" id="KW-0560">Oxidoreductase</keyword>
<dbReference type="SUPFAM" id="SSF51905">
    <property type="entry name" value="FAD/NAD(P)-binding domain"/>
    <property type="match status" value="2"/>
</dbReference>
<dbReference type="PIRSF" id="PIRSF000332">
    <property type="entry name" value="FMO"/>
    <property type="match status" value="1"/>
</dbReference>
<organism evidence="7 8">
    <name type="scientific">Purpureocillium lavendulum</name>
    <dbReference type="NCBI Taxonomy" id="1247861"/>
    <lineage>
        <taxon>Eukaryota</taxon>
        <taxon>Fungi</taxon>
        <taxon>Dikarya</taxon>
        <taxon>Ascomycota</taxon>
        <taxon>Pezizomycotina</taxon>
        <taxon>Sordariomycetes</taxon>
        <taxon>Hypocreomycetidae</taxon>
        <taxon>Hypocreales</taxon>
        <taxon>Ophiocordycipitaceae</taxon>
        <taxon>Purpureocillium</taxon>
    </lineage>
</organism>
<evidence type="ECO:0000256" key="3">
    <source>
        <dbReference type="ARBA" id="ARBA00022827"/>
    </source>
</evidence>
<evidence type="ECO:0000256" key="5">
    <source>
        <dbReference type="ARBA" id="ARBA00023002"/>
    </source>
</evidence>
<evidence type="ECO:0000313" key="8">
    <source>
        <dbReference type="Proteomes" id="UP001163105"/>
    </source>
</evidence>
<evidence type="ECO:0000256" key="4">
    <source>
        <dbReference type="ARBA" id="ARBA00022857"/>
    </source>
</evidence>
<dbReference type="InterPro" id="IPR020946">
    <property type="entry name" value="Flavin_mOase-like"/>
</dbReference>
<dbReference type="Proteomes" id="UP001163105">
    <property type="component" value="Unassembled WGS sequence"/>
</dbReference>
<protein>
    <submittedName>
        <fullName evidence="7">Dimethylaniline monooxygenase (N-oxide forming)</fullName>
    </submittedName>
</protein>
<keyword evidence="4" id="KW-0521">NADP</keyword>
<keyword evidence="2" id="KW-0285">Flavoprotein</keyword>
<keyword evidence="3" id="KW-0274">FAD</keyword>
<dbReference type="InterPro" id="IPR050346">
    <property type="entry name" value="FMO-like"/>
</dbReference>
<feature type="compositionally biased region" description="Acidic residues" evidence="6">
    <location>
        <begin position="307"/>
        <end position="317"/>
    </location>
</feature>
<name>A0AB34FPV0_9HYPO</name>
<dbReference type="AlphaFoldDB" id="A0AB34FPV0"/>
<dbReference type="GO" id="GO:0050661">
    <property type="term" value="F:NADP binding"/>
    <property type="evidence" value="ECO:0007669"/>
    <property type="project" value="InterPro"/>
</dbReference>
<dbReference type="GO" id="GO:0004499">
    <property type="term" value="F:N,N-dimethylaniline monooxygenase activity"/>
    <property type="evidence" value="ECO:0007669"/>
    <property type="project" value="InterPro"/>
</dbReference>
<comment type="caution">
    <text evidence="7">The sequence shown here is derived from an EMBL/GenBank/DDBJ whole genome shotgun (WGS) entry which is preliminary data.</text>
</comment>
<evidence type="ECO:0000256" key="1">
    <source>
        <dbReference type="ARBA" id="ARBA00009183"/>
    </source>
</evidence>
<gene>
    <name evidence="7" type="primary">FMO</name>
    <name evidence="7" type="ORF">O9K51_06690</name>
</gene>
<feature type="region of interest" description="Disordered" evidence="6">
    <location>
        <begin position="301"/>
        <end position="324"/>
    </location>
</feature>
<dbReference type="InterPro" id="IPR000960">
    <property type="entry name" value="Flavin_mOase"/>
</dbReference>
<dbReference type="Gene3D" id="3.50.50.60">
    <property type="entry name" value="FAD/NAD(P)-binding domain"/>
    <property type="match status" value="3"/>
</dbReference>
<dbReference type="InterPro" id="IPR036188">
    <property type="entry name" value="FAD/NAD-bd_sf"/>
</dbReference>
<evidence type="ECO:0000256" key="2">
    <source>
        <dbReference type="ARBA" id="ARBA00022630"/>
    </source>
</evidence>
<accession>A0AB34FPV0</accession>